<evidence type="ECO:0000313" key="1">
    <source>
        <dbReference type="EMBL" id="RAH66420.1"/>
    </source>
</evidence>
<sequence>MYKNYNYILAHSADKYREISIMNRYCLQAAICRQARNKSQDIRKIIFNKGNLPYKQAFSPQAWMNRLTTFIVASQLPFMLVGYSEFCVLIEMAYLALSTPKIPTAKIIYCYLQQKVQEY</sequence>
<name>A0ACD1GYJ8_9EURO</name>
<organism evidence="1 2">
    <name type="scientific">Aspergillus aculeatinus CBS 121060</name>
    <dbReference type="NCBI Taxonomy" id="1448322"/>
    <lineage>
        <taxon>Eukaryota</taxon>
        <taxon>Fungi</taxon>
        <taxon>Dikarya</taxon>
        <taxon>Ascomycota</taxon>
        <taxon>Pezizomycotina</taxon>
        <taxon>Eurotiomycetes</taxon>
        <taxon>Eurotiomycetidae</taxon>
        <taxon>Eurotiales</taxon>
        <taxon>Aspergillaceae</taxon>
        <taxon>Aspergillus</taxon>
        <taxon>Aspergillus subgen. Circumdati</taxon>
    </lineage>
</organism>
<proteinExistence type="predicted"/>
<dbReference type="Proteomes" id="UP000249661">
    <property type="component" value="Unassembled WGS sequence"/>
</dbReference>
<dbReference type="EMBL" id="KZ824983">
    <property type="protein sequence ID" value="RAH66420.1"/>
    <property type="molecule type" value="Genomic_DNA"/>
</dbReference>
<evidence type="ECO:0000313" key="2">
    <source>
        <dbReference type="Proteomes" id="UP000249661"/>
    </source>
</evidence>
<gene>
    <name evidence="1" type="ORF">BO66DRAFT_460223</name>
</gene>
<reference evidence="1" key="1">
    <citation type="submission" date="2018-02" db="EMBL/GenBank/DDBJ databases">
        <title>The genomes of Aspergillus section Nigri reveals drivers in fungal speciation.</title>
        <authorList>
            <consortium name="DOE Joint Genome Institute"/>
            <person name="Vesth T.C."/>
            <person name="Nybo J."/>
            <person name="Theobald S."/>
            <person name="Brandl J."/>
            <person name="Frisvad J.C."/>
            <person name="Nielsen K.F."/>
            <person name="Lyhne E.K."/>
            <person name="Kogle M.E."/>
            <person name="Kuo A."/>
            <person name="Riley R."/>
            <person name="Clum A."/>
            <person name="Nolan M."/>
            <person name="Lipzen A."/>
            <person name="Salamov A."/>
            <person name="Henrissat B."/>
            <person name="Wiebenga A."/>
            <person name="De vries R.P."/>
            <person name="Grigoriev I.V."/>
            <person name="Mortensen U.H."/>
            <person name="Andersen M.R."/>
            <person name="Baker S.E."/>
        </authorList>
    </citation>
    <scope>NUCLEOTIDE SEQUENCE</scope>
    <source>
        <strain evidence="1">CBS 121060</strain>
    </source>
</reference>
<accession>A0ACD1GYJ8</accession>
<protein>
    <submittedName>
        <fullName evidence="1">Uncharacterized protein</fullName>
    </submittedName>
</protein>
<keyword evidence="2" id="KW-1185">Reference proteome</keyword>